<evidence type="ECO:0000256" key="1">
    <source>
        <dbReference type="ARBA" id="ARBA00018672"/>
    </source>
</evidence>
<evidence type="ECO:0000259" key="11">
    <source>
        <dbReference type="PROSITE" id="PS51755"/>
    </source>
</evidence>
<evidence type="ECO:0000313" key="13">
    <source>
        <dbReference type="Proteomes" id="UP000070366"/>
    </source>
</evidence>
<dbReference type="EMBL" id="LSZW01000064">
    <property type="protein sequence ID" value="KXK64439.1"/>
    <property type="molecule type" value="Genomic_DNA"/>
</dbReference>
<dbReference type="PANTHER" id="PTHR48111">
    <property type="entry name" value="REGULATOR OF RPOS"/>
    <property type="match status" value="1"/>
</dbReference>
<evidence type="ECO:0000256" key="6">
    <source>
        <dbReference type="ARBA" id="ARBA00023163"/>
    </source>
</evidence>
<dbReference type="GO" id="GO:0006355">
    <property type="term" value="P:regulation of DNA-templated transcription"/>
    <property type="evidence" value="ECO:0007669"/>
    <property type="project" value="InterPro"/>
</dbReference>
<dbReference type="Gene3D" id="6.10.250.690">
    <property type="match status" value="1"/>
</dbReference>
<dbReference type="STRING" id="626937.HMPREF3293_02518"/>
<feature type="domain" description="Response regulatory" evidence="10">
    <location>
        <begin position="17"/>
        <end position="129"/>
    </location>
</feature>
<keyword evidence="6" id="KW-0804">Transcription</keyword>
<dbReference type="GO" id="GO:0032993">
    <property type="term" value="C:protein-DNA complex"/>
    <property type="evidence" value="ECO:0007669"/>
    <property type="project" value="TreeGrafter"/>
</dbReference>
<dbReference type="Proteomes" id="UP000070366">
    <property type="component" value="Unassembled WGS sequence"/>
</dbReference>
<feature type="DNA-binding region" description="OmpR/PhoB-type" evidence="9">
    <location>
        <begin position="136"/>
        <end position="231"/>
    </location>
</feature>
<dbReference type="PROSITE" id="PS51755">
    <property type="entry name" value="OMPR_PHOB"/>
    <property type="match status" value="1"/>
</dbReference>
<dbReference type="CDD" id="cd00383">
    <property type="entry name" value="trans_reg_C"/>
    <property type="match status" value="1"/>
</dbReference>
<dbReference type="InterPro" id="IPR001867">
    <property type="entry name" value="OmpR/PhoB-type_DNA-bd"/>
</dbReference>
<proteinExistence type="predicted"/>
<keyword evidence="13" id="KW-1185">Reference proteome</keyword>
<evidence type="ECO:0000313" key="12">
    <source>
        <dbReference type="EMBL" id="KXK64439.1"/>
    </source>
</evidence>
<evidence type="ECO:0000256" key="4">
    <source>
        <dbReference type="ARBA" id="ARBA00023015"/>
    </source>
</evidence>
<evidence type="ECO:0000259" key="10">
    <source>
        <dbReference type="PROSITE" id="PS50110"/>
    </source>
</evidence>
<dbReference type="PATRIC" id="fig|626937.4.peg.2476"/>
<dbReference type="InterPro" id="IPR036388">
    <property type="entry name" value="WH-like_DNA-bd_sf"/>
</dbReference>
<organism evidence="12 13">
    <name type="scientific">Christensenella minuta</name>
    <dbReference type="NCBI Taxonomy" id="626937"/>
    <lineage>
        <taxon>Bacteria</taxon>
        <taxon>Bacillati</taxon>
        <taxon>Bacillota</taxon>
        <taxon>Clostridia</taxon>
        <taxon>Christensenellales</taxon>
        <taxon>Christensenellaceae</taxon>
        <taxon>Christensenella</taxon>
    </lineage>
</organism>
<comment type="function">
    <text evidence="7">May play the central regulatory role in sporulation. It may be an element of the effector pathway responsible for the activation of sporulation genes in response to nutritional stress. Spo0A may act in concert with spo0H (a sigma factor) to control the expression of some genes that are critical to the sporulation process.</text>
</comment>
<keyword evidence="2 8" id="KW-0597">Phosphoprotein</keyword>
<dbReference type="AlphaFoldDB" id="A0A136Q177"/>
<evidence type="ECO:0000256" key="2">
    <source>
        <dbReference type="ARBA" id="ARBA00022553"/>
    </source>
</evidence>
<evidence type="ECO:0000256" key="3">
    <source>
        <dbReference type="ARBA" id="ARBA00023012"/>
    </source>
</evidence>
<evidence type="ECO:0000256" key="7">
    <source>
        <dbReference type="ARBA" id="ARBA00024867"/>
    </source>
</evidence>
<comment type="caution">
    <text evidence="12">The sequence shown here is derived from an EMBL/GenBank/DDBJ whole genome shotgun (WGS) entry which is preliminary data.</text>
</comment>
<dbReference type="GO" id="GO:0000156">
    <property type="term" value="F:phosphorelay response regulator activity"/>
    <property type="evidence" value="ECO:0007669"/>
    <property type="project" value="TreeGrafter"/>
</dbReference>
<dbReference type="PROSITE" id="PS50110">
    <property type="entry name" value="RESPONSE_REGULATORY"/>
    <property type="match status" value="1"/>
</dbReference>
<protein>
    <recommendedName>
        <fullName evidence="1">Stage 0 sporulation protein A homolog</fullName>
    </recommendedName>
</protein>
<dbReference type="GO" id="GO:0000976">
    <property type="term" value="F:transcription cis-regulatory region binding"/>
    <property type="evidence" value="ECO:0007669"/>
    <property type="project" value="TreeGrafter"/>
</dbReference>
<keyword evidence="5 9" id="KW-0238">DNA-binding</keyword>
<dbReference type="Gene3D" id="3.40.50.2300">
    <property type="match status" value="1"/>
</dbReference>
<reference evidence="12 13" key="1">
    <citation type="submission" date="2016-02" db="EMBL/GenBank/DDBJ databases">
        <authorList>
            <person name="Wen L."/>
            <person name="He K."/>
            <person name="Yang H."/>
        </authorList>
    </citation>
    <scope>NUCLEOTIDE SEQUENCE [LARGE SCALE GENOMIC DNA]</scope>
    <source>
        <strain evidence="12 13">DSM 22607</strain>
    </source>
</reference>
<sequence length="231" mass="26735">MYLKKSIDLGKQRVMINILIVEDERPISNLIRVNLAEGGYSCDVADDGMQAADMIEQNRYDLILLDIMLPKVNGYELMEYIAPTGTPVIFITAKNDVADRVKGLHLGADDYIIKPFEIVELLARVEAVLRRYNKGESRIAVGDVEIDTQSRCVKKNGRQIDLTMKEYELLLLFIRNKNIALFRETIFERVWQSDYLGDTRTVDLHVQRLRKKLGWEKMIVAVYKVGYRLEY</sequence>
<dbReference type="Pfam" id="PF00486">
    <property type="entry name" value="Trans_reg_C"/>
    <property type="match status" value="1"/>
</dbReference>
<feature type="modified residue" description="4-aspartylphosphate" evidence="8">
    <location>
        <position position="66"/>
    </location>
</feature>
<evidence type="ECO:0000256" key="5">
    <source>
        <dbReference type="ARBA" id="ARBA00023125"/>
    </source>
</evidence>
<gene>
    <name evidence="12" type="ORF">HMPREF3293_02518</name>
</gene>
<dbReference type="InterPro" id="IPR039420">
    <property type="entry name" value="WalR-like"/>
</dbReference>
<dbReference type="Pfam" id="PF00072">
    <property type="entry name" value="Response_reg"/>
    <property type="match status" value="1"/>
</dbReference>
<dbReference type="SUPFAM" id="SSF52172">
    <property type="entry name" value="CheY-like"/>
    <property type="match status" value="1"/>
</dbReference>
<dbReference type="InterPro" id="IPR001789">
    <property type="entry name" value="Sig_transdc_resp-reg_receiver"/>
</dbReference>
<dbReference type="Gene3D" id="1.10.10.10">
    <property type="entry name" value="Winged helix-like DNA-binding domain superfamily/Winged helix DNA-binding domain"/>
    <property type="match status" value="1"/>
</dbReference>
<dbReference type="GO" id="GO:0005829">
    <property type="term" value="C:cytosol"/>
    <property type="evidence" value="ECO:0007669"/>
    <property type="project" value="TreeGrafter"/>
</dbReference>
<accession>A0A136Q177</accession>
<feature type="domain" description="OmpR/PhoB-type" evidence="11">
    <location>
        <begin position="136"/>
        <end position="231"/>
    </location>
</feature>
<evidence type="ECO:0000256" key="8">
    <source>
        <dbReference type="PROSITE-ProRule" id="PRU00169"/>
    </source>
</evidence>
<dbReference type="PANTHER" id="PTHR48111:SF1">
    <property type="entry name" value="TWO-COMPONENT RESPONSE REGULATOR ORR33"/>
    <property type="match status" value="1"/>
</dbReference>
<keyword evidence="3" id="KW-0902">Two-component regulatory system</keyword>
<dbReference type="SMART" id="SM00448">
    <property type="entry name" value="REC"/>
    <property type="match status" value="1"/>
</dbReference>
<dbReference type="InterPro" id="IPR011006">
    <property type="entry name" value="CheY-like_superfamily"/>
</dbReference>
<evidence type="ECO:0000256" key="9">
    <source>
        <dbReference type="PROSITE-ProRule" id="PRU01091"/>
    </source>
</evidence>
<dbReference type="SMART" id="SM00862">
    <property type="entry name" value="Trans_reg_C"/>
    <property type="match status" value="1"/>
</dbReference>
<keyword evidence="4" id="KW-0805">Transcription regulation</keyword>
<name>A0A136Q177_9FIRM</name>